<dbReference type="STRING" id="59463.ENSMLUP00000013104"/>
<dbReference type="InParanoid" id="L7N1Q7"/>
<dbReference type="GeneTree" id="ENSGT01100000263479"/>
<dbReference type="Gene3D" id="2.60.40.10">
    <property type="entry name" value="Immunoglobulins"/>
    <property type="match status" value="2"/>
</dbReference>
<dbReference type="GO" id="GO:0002682">
    <property type="term" value="P:regulation of immune system process"/>
    <property type="evidence" value="ECO:0007669"/>
    <property type="project" value="TreeGrafter"/>
</dbReference>
<dbReference type="GO" id="GO:0009986">
    <property type="term" value="C:cell surface"/>
    <property type="evidence" value="ECO:0007669"/>
    <property type="project" value="TreeGrafter"/>
</dbReference>
<dbReference type="InterPro" id="IPR036179">
    <property type="entry name" value="Ig-like_dom_sf"/>
</dbReference>
<dbReference type="SMART" id="SM00408">
    <property type="entry name" value="IGc2"/>
    <property type="match status" value="1"/>
</dbReference>
<dbReference type="InterPro" id="IPR007110">
    <property type="entry name" value="Ig-like_dom"/>
</dbReference>
<keyword evidence="2" id="KW-0325">Glycoprotein</keyword>
<dbReference type="Proteomes" id="UP000001074">
    <property type="component" value="Unassembled WGS sequence"/>
</dbReference>
<evidence type="ECO:0000256" key="1">
    <source>
        <dbReference type="ARBA" id="ARBA00022729"/>
    </source>
</evidence>
<reference evidence="7 8" key="1">
    <citation type="journal article" date="2011" name="Nature">
        <title>A high-resolution map of human evolutionary constraint using 29 mammals.</title>
        <authorList>
            <person name="Lindblad-Toh K."/>
            <person name="Garber M."/>
            <person name="Zuk O."/>
            <person name="Lin M.F."/>
            <person name="Parker B.J."/>
            <person name="Washietl S."/>
            <person name="Kheradpour P."/>
            <person name="Ernst J."/>
            <person name="Jordan G."/>
            <person name="Mauceli E."/>
            <person name="Ward L.D."/>
            <person name="Lowe C.B."/>
            <person name="Holloway A.K."/>
            <person name="Clamp M."/>
            <person name="Gnerre S."/>
            <person name="Alfoldi J."/>
            <person name="Beal K."/>
            <person name="Chang J."/>
            <person name="Clawson H."/>
            <person name="Cuff J."/>
            <person name="Di Palma F."/>
            <person name="Fitzgerald S."/>
            <person name="Flicek P."/>
            <person name="Guttman M."/>
            <person name="Hubisz M.J."/>
            <person name="Jaffe D.B."/>
            <person name="Jungreis I."/>
            <person name="Kent W.J."/>
            <person name="Kostka D."/>
            <person name="Lara M."/>
            <person name="Martins A.L."/>
            <person name="Massingham T."/>
            <person name="Moltke I."/>
            <person name="Raney B.J."/>
            <person name="Rasmussen M.D."/>
            <person name="Robinson J."/>
            <person name="Stark A."/>
            <person name="Vilella A.J."/>
            <person name="Wen J."/>
            <person name="Xie X."/>
            <person name="Zody M.C."/>
            <person name="Baldwin J."/>
            <person name="Bloom T."/>
            <person name="Chin C.W."/>
            <person name="Heiman D."/>
            <person name="Nicol R."/>
            <person name="Nusbaum C."/>
            <person name="Young S."/>
            <person name="Wilkinson J."/>
            <person name="Worley K.C."/>
            <person name="Kovar C.L."/>
            <person name="Muzny D.M."/>
            <person name="Gibbs R.A."/>
            <person name="Cree A."/>
            <person name="Dihn H.H."/>
            <person name="Fowler G."/>
            <person name="Jhangiani S."/>
            <person name="Joshi V."/>
            <person name="Lee S."/>
            <person name="Lewis L.R."/>
            <person name="Nazareth L.V."/>
            <person name="Okwuonu G."/>
            <person name="Santibanez J."/>
            <person name="Warren W.C."/>
            <person name="Mardis E.R."/>
            <person name="Weinstock G.M."/>
            <person name="Wilson R.K."/>
            <person name="Delehaunty K."/>
            <person name="Dooling D."/>
            <person name="Fronik C."/>
            <person name="Fulton L."/>
            <person name="Fulton B."/>
            <person name="Graves T."/>
            <person name="Minx P."/>
            <person name="Sodergren E."/>
            <person name="Birney E."/>
            <person name="Margulies E.H."/>
            <person name="Herrero J."/>
            <person name="Green E.D."/>
            <person name="Haussler D."/>
            <person name="Siepel A."/>
            <person name="Goldman N."/>
            <person name="Pollard K.S."/>
            <person name="Pedersen J.S."/>
            <person name="Lander E.S."/>
            <person name="Kellis M."/>
        </authorList>
    </citation>
    <scope>NUCLEOTIDE SEQUENCE [LARGE SCALE GENOMIC DNA]</scope>
</reference>
<dbReference type="Ensembl" id="ENSMLUT00000014412.2">
    <property type="protein sequence ID" value="ENSMLUP00000013104.2"/>
    <property type="gene ID" value="ENSMLUG00000026143.1"/>
</dbReference>
<keyword evidence="5" id="KW-0472">Membrane</keyword>
<dbReference type="InterPro" id="IPR050831">
    <property type="entry name" value="CEA_cell_adhesion"/>
</dbReference>
<keyword evidence="8" id="KW-1185">Reference proteome</keyword>
<feature type="transmembrane region" description="Helical" evidence="5">
    <location>
        <begin position="12"/>
        <end position="30"/>
    </location>
</feature>
<proteinExistence type="inferred from homology"/>
<dbReference type="InterPro" id="IPR013783">
    <property type="entry name" value="Ig-like_fold"/>
</dbReference>
<sequence length="408" mass="45361">MEFPAASVLRGCVPWLGLLLAVFLLTFWIMPTTAQFAIDSTIAFEGQDAILHLRNKPPYVTGFIWYRGIETKFHNFILSLAWDTSEFLTGPEYSGREEINLDGSLIIRNVTARDQDIYVVVAVLPMSGRVRGSGWLIVYCVGWGEFYFTHRTASPRLSSISLCIMSQAGFGNLVQDTHSGDKYPKVRVPFLDSSPTDIHHREKEQFDGSEGAELEQPLSGPCQNVLTAKVLGSPSAHPQEISPGDSLVKSIHNKCLLFEQLSFQIFIHSPIFSSNPSGLIRCLWIPRSIIVSYPSYLGVFRNKLPSEQSESGLISLRGPLSVPTLLASNTTVTENEDAVVMTCHTDGSSINWLFNAMSLLLTERMKLSQDHRTLTIDPVRREDAGNYQCKVSNPFSSTESVPVELDVK</sequence>
<name>L7N1Q7_MYOLU</name>
<reference evidence="7" key="3">
    <citation type="submission" date="2025-09" db="UniProtKB">
        <authorList>
            <consortium name="Ensembl"/>
        </authorList>
    </citation>
    <scope>IDENTIFICATION</scope>
</reference>
<dbReference type="PANTHER" id="PTHR44427:SF1">
    <property type="entry name" value="CARCINOEMBRYONIC ANTIGEN-RELATED CELL ADHESION MOLECULE 1"/>
    <property type="match status" value="1"/>
</dbReference>
<dbReference type="EMBL" id="AAPE02059904">
    <property type="status" value="NOT_ANNOTATED_CDS"/>
    <property type="molecule type" value="Genomic_DNA"/>
</dbReference>
<dbReference type="GO" id="GO:1990782">
    <property type="term" value="F:protein tyrosine kinase binding"/>
    <property type="evidence" value="ECO:0007669"/>
    <property type="project" value="TreeGrafter"/>
</dbReference>
<dbReference type="Pfam" id="PF13927">
    <property type="entry name" value="Ig_3"/>
    <property type="match status" value="1"/>
</dbReference>
<keyword evidence="3" id="KW-0393">Immunoglobulin domain</keyword>
<evidence type="ECO:0000256" key="5">
    <source>
        <dbReference type="SAM" id="Phobius"/>
    </source>
</evidence>
<dbReference type="FunFam" id="2.60.40.10:FF:000244">
    <property type="entry name" value="carcinoembryonic antigen-related cell adhesion molecule 16"/>
    <property type="match status" value="1"/>
</dbReference>
<dbReference type="GO" id="GO:0007165">
    <property type="term" value="P:signal transduction"/>
    <property type="evidence" value="ECO:0007669"/>
    <property type="project" value="TreeGrafter"/>
</dbReference>
<evidence type="ECO:0000256" key="4">
    <source>
        <dbReference type="ARBA" id="ARBA00038222"/>
    </source>
</evidence>
<dbReference type="PROSITE" id="PS50835">
    <property type="entry name" value="IG_LIKE"/>
    <property type="match status" value="1"/>
</dbReference>
<evidence type="ECO:0000313" key="7">
    <source>
        <dbReference type="Ensembl" id="ENSMLUP00000013104.2"/>
    </source>
</evidence>
<evidence type="ECO:0000256" key="3">
    <source>
        <dbReference type="ARBA" id="ARBA00023319"/>
    </source>
</evidence>
<reference evidence="7" key="2">
    <citation type="submission" date="2025-08" db="UniProtKB">
        <authorList>
            <consortium name="Ensembl"/>
        </authorList>
    </citation>
    <scope>IDENTIFICATION</scope>
</reference>
<dbReference type="InterPro" id="IPR003599">
    <property type="entry name" value="Ig_sub"/>
</dbReference>
<keyword evidence="5" id="KW-0812">Transmembrane</keyword>
<keyword evidence="5" id="KW-1133">Transmembrane helix</keyword>
<dbReference type="InterPro" id="IPR003598">
    <property type="entry name" value="Ig_sub2"/>
</dbReference>
<evidence type="ECO:0000259" key="6">
    <source>
        <dbReference type="PROSITE" id="PS50835"/>
    </source>
</evidence>
<evidence type="ECO:0000256" key="2">
    <source>
        <dbReference type="ARBA" id="ARBA00023180"/>
    </source>
</evidence>
<accession>L7N1Q7</accession>
<evidence type="ECO:0000313" key="8">
    <source>
        <dbReference type="Proteomes" id="UP000001074"/>
    </source>
</evidence>
<dbReference type="SUPFAM" id="SSF48726">
    <property type="entry name" value="Immunoglobulin"/>
    <property type="match status" value="2"/>
</dbReference>
<dbReference type="GO" id="GO:0005886">
    <property type="term" value="C:plasma membrane"/>
    <property type="evidence" value="ECO:0007669"/>
    <property type="project" value="TreeGrafter"/>
</dbReference>
<dbReference type="PANTHER" id="PTHR44427">
    <property type="entry name" value="CARCINOEMBRYONIC ANTIGEN-RELATED CELL ADHESION MOLECULE 19"/>
    <property type="match status" value="1"/>
</dbReference>
<organism evidence="7 8">
    <name type="scientific">Myotis lucifugus</name>
    <name type="common">Little brown bat</name>
    <dbReference type="NCBI Taxonomy" id="59463"/>
    <lineage>
        <taxon>Eukaryota</taxon>
        <taxon>Metazoa</taxon>
        <taxon>Chordata</taxon>
        <taxon>Craniata</taxon>
        <taxon>Vertebrata</taxon>
        <taxon>Euteleostomi</taxon>
        <taxon>Mammalia</taxon>
        <taxon>Eutheria</taxon>
        <taxon>Laurasiatheria</taxon>
        <taxon>Chiroptera</taxon>
        <taxon>Yangochiroptera</taxon>
        <taxon>Vespertilionidae</taxon>
        <taxon>Myotis</taxon>
    </lineage>
</organism>
<protein>
    <recommendedName>
        <fullName evidence="6">Ig-like domain-containing protein</fullName>
    </recommendedName>
</protein>
<dbReference type="AlphaFoldDB" id="L7N1Q7"/>
<dbReference type="HOGENOM" id="CLU_024555_2_1_1"/>
<dbReference type="SMART" id="SM00409">
    <property type="entry name" value="IG"/>
    <property type="match status" value="2"/>
</dbReference>
<feature type="domain" description="Ig-like" evidence="6">
    <location>
        <begin position="319"/>
        <end position="406"/>
    </location>
</feature>
<comment type="similarity">
    <text evidence="4">Belongs to the immunoglobulin superfamily. CEA family.</text>
</comment>
<keyword evidence="1" id="KW-0732">Signal</keyword>